<gene>
    <name evidence="1" type="ORF">ACMD2_19829</name>
</gene>
<dbReference type="Proteomes" id="UP000092600">
    <property type="component" value="Unassembled WGS sequence"/>
</dbReference>
<organism evidence="1 2">
    <name type="scientific">Ananas comosus</name>
    <name type="common">Pineapple</name>
    <name type="synonym">Ananas ananas</name>
    <dbReference type="NCBI Taxonomy" id="4615"/>
    <lineage>
        <taxon>Eukaryota</taxon>
        <taxon>Viridiplantae</taxon>
        <taxon>Streptophyta</taxon>
        <taxon>Embryophyta</taxon>
        <taxon>Tracheophyta</taxon>
        <taxon>Spermatophyta</taxon>
        <taxon>Magnoliopsida</taxon>
        <taxon>Liliopsida</taxon>
        <taxon>Poales</taxon>
        <taxon>Bromeliaceae</taxon>
        <taxon>Bromelioideae</taxon>
        <taxon>Ananas</taxon>
    </lineage>
</organism>
<sequence length="164" mass="18027">MLNCCVFSKTGRKKLHGGIAIILAEALDFSEPSKAAVLPSYKHPTEVFQGIRSFCVHASRRRYKTPLDFCGLVKHQSGSEEGKCRTGGGYTVVVLESASKSRRRDDECPELKQACSFGGSGFFGVLPRQREEEVDESRQSNALRIMSSMSCVVLAWNLCSISSV</sequence>
<comment type="caution">
    <text evidence="1">The sequence shown here is derived from an EMBL/GenBank/DDBJ whole genome shotgun (WGS) entry which is preliminary data.</text>
</comment>
<protein>
    <submittedName>
        <fullName evidence="1">Uncharacterized protein</fullName>
    </submittedName>
</protein>
<dbReference type="EMBL" id="LSRQ01002007">
    <property type="protein sequence ID" value="OAY75756.1"/>
    <property type="molecule type" value="Genomic_DNA"/>
</dbReference>
<accession>A0A199VFW4</accession>
<reference evidence="1 2" key="1">
    <citation type="journal article" date="2016" name="DNA Res.">
        <title>The draft genome of MD-2 pineapple using hybrid error correction of long reads.</title>
        <authorList>
            <person name="Redwan R.M."/>
            <person name="Saidin A."/>
            <person name="Kumar S.V."/>
        </authorList>
    </citation>
    <scope>NUCLEOTIDE SEQUENCE [LARGE SCALE GENOMIC DNA]</scope>
    <source>
        <strain evidence="2">cv. MD2</strain>
        <tissue evidence="1">Leaf</tissue>
    </source>
</reference>
<evidence type="ECO:0000313" key="2">
    <source>
        <dbReference type="Proteomes" id="UP000092600"/>
    </source>
</evidence>
<name>A0A199VFW4_ANACO</name>
<proteinExistence type="predicted"/>
<evidence type="ECO:0000313" key="1">
    <source>
        <dbReference type="EMBL" id="OAY75756.1"/>
    </source>
</evidence>
<dbReference type="AlphaFoldDB" id="A0A199VFW4"/>